<organism evidence="2 3">
    <name type="scientific">Elysia crispata</name>
    <name type="common">lettuce slug</name>
    <dbReference type="NCBI Taxonomy" id="231223"/>
    <lineage>
        <taxon>Eukaryota</taxon>
        <taxon>Metazoa</taxon>
        <taxon>Spiralia</taxon>
        <taxon>Lophotrochozoa</taxon>
        <taxon>Mollusca</taxon>
        <taxon>Gastropoda</taxon>
        <taxon>Heterobranchia</taxon>
        <taxon>Euthyneura</taxon>
        <taxon>Panpulmonata</taxon>
        <taxon>Sacoglossa</taxon>
        <taxon>Placobranchoidea</taxon>
        <taxon>Plakobranchidae</taxon>
        <taxon>Elysia</taxon>
    </lineage>
</organism>
<sequence length="83" mass="9731">MKLLKVKLTKDWTIQDIGMDQIKKGYRNVILTSGMMISPYIVANAFPYLRQRSPDQSELGQNLIPRPEPFSFQHKEKEETQTY</sequence>
<dbReference type="AlphaFoldDB" id="A0AAE0ZKH7"/>
<feature type="compositionally biased region" description="Basic and acidic residues" evidence="1">
    <location>
        <begin position="73"/>
        <end position="83"/>
    </location>
</feature>
<reference evidence="2" key="1">
    <citation type="journal article" date="2023" name="G3 (Bethesda)">
        <title>A reference genome for the long-term kleptoplast-retaining sea slug Elysia crispata morphotype clarki.</title>
        <authorList>
            <person name="Eastman K.E."/>
            <person name="Pendleton A.L."/>
            <person name="Shaikh M.A."/>
            <person name="Suttiyut T."/>
            <person name="Ogas R."/>
            <person name="Tomko P."/>
            <person name="Gavelis G."/>
            <person name="Widhalm J.R."/>
            <person name="Wisecaver J.H."/>
        </authorList>
    </citation>
    <scope>NUCLEOTIDE SEQUENCE</scope>
    <source>
        <strain evidence="2">ECLA1</strain>
    </source>
</reference>
<dbReference type="EMBL" id="JAWDGP010003771">
    <property type="protein sequence ID" value="KAK3771139.1"/>
    <property type="molecule type" value="Genomic_DNA"/>
</dbReference>
<evidence type="ECO:0000313" key="2">
    <source>
        <dbReference type="EMBL" id="KAK3771139.1"/>
    </source>
</evidence>
<protein>
    <submittedName>
        <fullName evidence="2">Uncharacterized protein</fullName>
    </submittedName>
</protein>
<feature type="region of interest" description="Disordered" evidence="1">
    <location>
        <begin position="57"/>
        <end position="83"/>
    </location>
</feature>
<name>A0AAE0ZKH7_9GAST</name>
<dbReference type="Proteomes" id="UP001283361">
    <property type="component" value="Unassembled WGS sequence"/>
</dbReference>
<accession>A0AAE0ZKH7</accession>
<proteinExistence type="predicted"/>
<evidence type="ECO:0000313" key="3">
    <source>
        <dbReference type="Proteomes" id="UP001283361"/>
    </source>
</evidence>
<keyword evidence="3" id="KW-1185">Reference proteome</keyword>
<gene>
    <name evidence="2" type="ORF">RRG08_034155</name>
</gene>
<comment type="caution">
    <text evidence="2">The sequence shown here is derived from an EMBL/GenBank/DDBJ whole genome shotgun (WGS) entry which is preliminary data.</text>
</comment>
<evidence type="ECO:0000256" key="1">
    <source>
        <dbReference type="SAM" id="MobiDB-lite"/>
    </source>
</evidence>